<keyword evidence="4" id="KW-0408">Iron</keyword>
<accession>A0A978USR2</accession>
<dbReference type="InterPro" id="IPR050651">
    <property type="entry name" value="Plant_Cytochrome_P450_Monoox"/>
</dbReference>
<reference evidence="7" key="1">
    <citation type="journal article" date="2021" name="Front. Plant Sci.">
        <title>Chromosome-Scale Genome Assembly for Chinese Sour Jujube and Insights Into Its Genome Evolution and Domestication Signature.</title>
        <authorList>
            <person name="Shen L.-Y."/>
            <person name="Luo H."/>
            <person name="Wang X.-L."/>
            <person name="Wang X.-M."/>
            <person name="Qiu X.-J."/>
            <person name="Liu H."/>
            <person name="Zhou S.-S."/>
            <person name="Jia K.-H."/>
            <person name="Nie S."/>
            <person name="Bao Y.-T."/>
            <person name="Zhang R.-G."/>
            <person name="Yun Q.-Z."/>
            <person name="Chai Y.-H."/>
            <person name="Lu J.-Y."/>
            <person name="Li Y."/>
            <person name="Zhao S.-W."/>
            <person name="Mao J.-F."/>
            <person name="Jia S.-G."/>
            <person name="Mao Y.-M."/>
        </authorList>
    </citation>
    <scope>NUCLEOTIDE SEQUENCE</scope>
    <source>
        <strain evidence="7">AT0</strain>
        <tissue evidence="7">Leaf</tissue>
    </source>
</reference>
<evidence type="ECO:0000256" key="2">
    <source>
        <dbReference type="ARBA" id="ARBA00022723"/>
    </source>
</evidence>
<keyword evidence="2" id="KW-0479">Metal-binding</keyword>
<proteinExistence type="predicted"/>
<gene>
    <name evidence="7" type="ORF">FEM48_Zijuj09G0114400</name>
</gene>
<dbReference type="GO" id="GO:0016705">
    <property type="term" value="F:oxidoreductase activity, acting on paired donors, with incorporation or reduction of molecular oxygen"/>
    <property type="evidence" value="ECO:0007669"/>
    <property type="project" value="InterPro"/>
</dbReference>
<dbReference type="PANTHER" id="PTHR47947:SF8">
    <property type="entry name" value="CYTOCHROME P450 82C4-LIKE"/>
    <property type="match status" value="1"/>
</dbReference>
<dbReference type="GO" id="GO:0004497">
    <property type="term" value="F:monooxygenase activity"/>
    <property type="evidence" value="ECO:0007669"/>
    <property type="project" value="UniProtKB-KW"/>
</dbReference>
<evidence type="ECO:0000256" key="1">
    <source>
        <dbReference type="ARBA" id="ARBA00022617"/>
    </source>
</evidence>
<keyword evidence="1" id="KW-0349">Heme</keyword>
<dbReference type="GO" id="GO:0020037">
    <property type="term" value="F:heme binding"/>
    <property type="evidence" value="ECO:0007669"/>
    <property type="project" value="InterPro"/>
</dbReference>
<dbReference type="AlphaFoldDB" id="A0A978USR2"/>
<sequence>MSAGSFLNSNRNPSSTRGPKSSAVELVGYDHAMLGALSYGPYWRDMRKLATELYENCIEHGGQVLMEMKEKFEDLAMNIRVRMLAGKRYFGTSSDDQESRQCQEALRCLSYIAGMFMASDTVPFLGWLDVVKGFVRETKKTARELDCMKESLSVLEVNTVIEAYCLSLILGGNDTTLITLTWAISLLLNNPQKLKKAQDELDIHVGKRCQANQSDIKNLLYSEAICDSSIWSNSLEFQQERFLTEHAHLDVKRLLHGYNLEMSLSDKLVDMGESPGMTIPKGNTIGGHIDPKATFSAL</sequence>
<evidence type="ECO:0008006" key="9">
    <source>
        <dbReference type="Google" id="ProtNLM"/>
    </source>
</evidence>
<dbReference type="InterPro" id="IPR036396">
    <property type="entry name" value="Cyt_P450_sf"/>
</dbReference>
<keyword evidence="5" id="KW-0503">Monooxygenase</keyword>
<dbReference type="GO" id="GO:0005506">
    <property type="term" value="F:iron ion binding"/>
    <property type="evidence" value="ECO:0007669"/>
    <property type="project" value="InterPro"/>
</dbReference>
<feature type="region of interest" description="Disordered" evidence="6">
    <location>
        <begin position="1"/>
        <end position="21"/>
    </location>
</feature>
<dbReference type="Gene3D" id="1.10.630.10">
    <property type="entry name" value="Cytochrome P450"/>
    <property type="match status" value="1"/>
</dbReference>
<comment type="caution">
    <text evidence="7">The sequence shown here is derived from an EMBL/GenBank/DDBJ whole genome shotgun (WGS) entry which is preliminary data.</text>
</comment>
<dbReference type="SUPFAM" id="SSF48264">
    <property type="entry name" value="Cytochrome P450"/>
    <property type="match status" value="1"/>
</dbReference>
<protein>
    <recommendedName>
        <fullName evidence="9">Cytochrome P450 CYP82D47-like</fullName>
    </recommendedName>
</protein>
<dbReference type="PANTHER" id="PTHR47947">
    <property type="entry name" value="CYTOCHROME P450 82C3-RELATED"/>
    <property type="match status" value="1"/>
</dbReference>
<evidence type="ECO:0000256" key="3">
    <source>
        <dbReference type="ARBA" id="ARBA00023002"/>
    </source>
</evidence>
<keyword evidence="3" id="KW-0560">Oxidoreductase</keyword>
<feature type="compositionally biased region" description="Polar residues" evidence="6">
    <location>
        <begin position="1"/>
        <end position="19"/>
    </location>
</feature>
<dbReference type="EMBL" id="JAEACU010000009">
    <property type="protein sequence ID" value="KAH7517912.1"/>
    <property type="molecule type" value="Genomic_DNA"/>
</dbReference>
<dbReference type="Pfam" id="PF00067">
    <property type="entry name" value="p450"/>
    <property type="match status" value="1"/>
</dbReference>
<evidence type="ECO:0000256" key="4">
    <source>
        <dbReference type="ARBA" id="ARBA00023004"/>
    </source>
</evidence>
<evidence type="ECO:0000313" key="8">
    <source>
        <dbReference type="Proteomes" id="UP000813462"/>
    </source>
</evidence>
<name>A0A978USR2_ZIZJJ</name>
<evidence type="ECO:0000256" key="5">
    <source>
        <dbReference type="ARBA" id="ARBA00023033"/>
    </source>
</evidence>
<dbReference type="GO" id="GO:0046246">
    <property type="term" value="P:terpene biosynthetic process"/>
    <property type="evidence" value="ECO:0007669"/>
    <property type="project" value="TreeGrafter"/>
</dbReference>
<organism evidence="7 8">
    <name type="scientific">Ziziphus jujuba var. spinosa</name>
    <dbReference type="NCBI Taxonomy" id="714518"/>
    <lineage>
        <taxon>Eukaryota</taxon>
        <taxon>Viridiplantae</taxon>
        <taxon>Streptophyta</taxon>
        <taxon>Embryophyta</taxon>
        <taxon>Tracheophyta</taxon>
        <taxon>Spermatophyta</taxon>
        <taxon>Magnoliopsida</taxon>
        <taxon>eudicotyledons</taxon>
        <taxon>Gunneridae</taxon>
        <taxon>Pentapetalae</taxon>
        <taxon>rosids</taxon>
        <taxon>fabids</taxon>
        <taxon>Rosales</taxon>
        <taxon>Rhamnaceae</taxon>
        <taxon>Paliureae</taxon>
        <taxon>Ziziphus</taxon>
    </lineage>
</organism>
<dbReference type="Proteomes" id="UP000813462">
    <property type="component" value="Unassembled WGS sequence"/>
</dbReference>
<evidence type="ECO:0000313" key="7">
    <source>
        <dbReference type="EMBL" id="KAH7517912.1"/>
    </source>
</evidence>
<dbReference type="InterPro" id="IPR001128">
    <property type="entry name" value="Cyt_P450"/>
</dbReference>
<evidence type="ECO:0000256" key="6">
    <source>
        <dbReference type="SAM" id="MobiDB-lite"/>
    </source>
</evidence>